<dbReference type="InterPro" id="IPR029063">
    <property type="entry name" value="SAM-dependent_MTases_sf"/>
</dbReference>
<comment type="catalytic activity">
    <reaction evidence="7">
        <text>[protein]-L-isoaspartate + S-adenosyl-L-methionine = [protein]-L-isoaspartate alpha-methyl ester + S-adenosyl-L-homocysteine</text>
        <dbReference type="Rhea" id="RHEA:12705"/>
        <dbReference type="Rhea" id="RHEA-COMP:12143"/>
        <dbReference type="Rhea" id="RHEA-COMP:12144"/>
        <dbReference type="ChEBI" id="CHEBI:57856"/>
        <dbReference type="ChEBI" id="CHEBI:59789"/>
        <dbReference type="ChEBI" id="CHEBI:90596"/>
        <dbReference type="ChEBI" id="CHEBI:90598"/>
        <dbReference type="EC" id="2.1.1.77"/>
    </reaction>
</comment>
<comment type="caution">
    <text evidence="9">The sequence shown here is derived from an EMBL/GenBank/DDBJ whole genome shotgun (WGS) entry which is preliminary data.</text>
</comment>
<proteinExistence type="inferred from homology"/>
<dbReference type="Proteomes" id="UP001500467">
    <property type="component" value="Unassembled WGS sequence"/>
</dbReference>
<evidence type="ECO:0000313" key="10">
    <source>
        <dbReference type="Proteomes" id="UP001500467"/>
    </source>
</evidence>
<organism evidence="9 10">
    <name type="scientific">Prauserella alba</name>
    <dbReference type="NCBI Taxonomy" id="176898"/>
    <lineage>
        <taxon>Bacteria</taxon>
        <taxon>Bacillati</taxon>
        <taxon>Actinomycetota</taxon>
        <taxon>Actinomycetes</taxon>
        <taxon>Pseudonocardiales</taxon>
        <taxon>Pseudonocardiaceae</taxon>
        <taxon>Prauserella</taxon>
    </lineage>
</organism>
<dbReference type="PANTHER" id="PTHR11579">
    <property type="entry name" value="PROTEIN-L-ISOASPARTATE O-METHYLTRANSFERASE"/>
    <property type="match status" value="1"/>
</dbReference>
<feature type="active site" evidence="7">
    <location>
        <position position="69"/>
    </location>
</feature>
<dbReference type="EMBL" id="BAAALM010000001">
    <property type="protein sequence ID" value="GAA1190516.1"/>
    <property type="molecule type" value="Genomic_DNA"/>
</dbReference>
<dbReference type="SUPFAM" id="SSF53335">
    <property type="entry name" value="S-adenosyl-L-methionine-dependent methyltransferases"/>
    <property type="match status" value="1"/>
</dbReference>
<evidence type="ECO:0000256" key="7">
    <source>
        <dbReference type="HAMAP-Rule" id="MF_00090"/>
    </source>
</evidence>
<dbReference type="HAMAP" id="MF_00090">
    <property type="entry name" value="PIMT"/>
    <property type="match status" value="1"/>
</dbReference>
<reference evidence="10" key="1">
    <citation type="journal article" date="2019" name="Int. J. Syst. Evol. Microbiol.">
        <title>The Global Catalogue of Microorganisms (GCM) 10K type strain sequencing project: providing services to taxonomists for standard genome sequencing and annotation.</title>
        <authorList>
            <consortium name="The Broad Institute Genomics Platform"/>
            <consortium name="The Broad Institute Genome Sequencing Center for Infectious Disease"/>
            <person name="Wu L."/>
            <person name="Ma J."/>
        </authorList>
    </citation>
    <scope>NUCLEOTIDE SEQUENCE [LARGE SCALE GENOMIC DNA]</scope>
    <source>
        <strain evidence="10">JCM 13022</strain>
    </source>
</reference>
<dbReference type="InterPro" id="IPR000682">
    <property type="entry name" value="PCMT"/>
</dbReference>
<comment type="similarity">
    <text evidence="2 7">Belongs to the methyltransferase superfamily. L-isoaspartyl/D-aspartyl protein methyltransferase family.</text>
</comment>
<keyword evidence="6 7" id="KW-0949">S-adenosyl-L-methionine</keyword>
<dbReference type="Gene3D" id="3.40.50.150">
    <property type="entry name" value="Vaccinia Virus protein VP39"/>
    <property type="match status" value="1"/>
</dbReference>
<dbReference type="InterPro" id="IPR020598">
    <property type="entry name" value="rRNA_Ade_methylase_Trfase_N"/>
</dbReference>
<evidence type="ECO:0000256" key="4">
    <source>
        <dbReference type="ARBA" id="ARBA00022603"/>
    </source>
</evidence>
<keyword evidence="10" id="KW-1185">Reference proteome</keyword>
<keyword evidence="4 7" id="KW-0489">Methyltransferase</keyword>
<dbReference type="NCBIfam" id="NF001453">
    <property type="entry name" value="PRK00312.1"/>
    <property type="match status" value="1"/>
</dbReference>
<comment type="function">
    <text evidence="7">Catalyzes the methyl esterification of L-isoaspartyl residues in peptides and proteins that result from spontaneous decomposition of normal L-aspartyl and L-asparaginyl residues. It plays a role in the repair and/or degradation of damaged proteins.</text>
</comment>
<accession>A0ABP4FPD7</accession>
<dbReference type="CDD" id="cd02440">
    <property type="entry name" value="AdoMet_MTases"/>
    <property type="match status" value="1"/>
</dbReference>
<evidence type="ECO:0000256" key="5">
    <source>
        <dbReference type="ARBA" id="ARBA00022679"/>
    </source>
</evidence>
<evidence type="ECO:0000256" key="6">
    <source>
        <dbReference type="ARBA" id="ARBA00022691"/>
    </source>
</evidence>
<dbReference type="SMART" id="SM00650">
    <property type="entry name" value="rADc"/>
    <property type="match status" value="1"/>
</dbReference>
<sequence>MSGHIESHGMSMVRGREAMVERVRRSGVTDSRILEAMAVVPRERFVHPDHAGEAYDDRPLPIGEGQTISAPDMVARMAEALALAPDDDVLEVGAGTGYAAAVLSLCAGRVVAIERHPALAGRARELLAELGHDNVEVRNADGTRGAPDRAPFDAVSVAAMADDIPRALLDQLAPGGRLVCPVGTAGAGQLVRVHNGRREHLMPVAFVPLTSDQ</sequence>
<gene>
    <name evidence="7" type="primary">pcm</name>
    <name evidence="9" type="ORF">GCM10009675_00970</name>
</gene>
<dbReference type="Pfam" id="PF01135">
    <property type="entry name" value="PCMT"/>
    <property type="match status" value="1"/>
</dbReference>
<keyword evidence="3 7" id="KW-0963">Cytoplasm</keyword>
<dbReference type="NCBIfam" id="TIGR00080">
    <property type="entry name" value="pimt"/>
    <property type="match status" value="1"/>
</dbReference>
<name>A0ABP4FPD7_9PSEU</name>
<evidence type="ECO:0000256" key="3">
    <source>
        <dbReference type="ARBA" id="ARBA00022490"/>
    </source>
</evidence>
<comment type="subcellular location">
    <subcellularLocation>
        <location evidence="1 7">Cytoplasm</location>
    </subcellularLocation>
</comment>
<evidence type="ECO:0000313" key="9">
    <source>
        <dbReference type="EMBL" id="GAA1190516.1"/>
    </source>
</evidence>
<keyword evidence="5 7" id="KW-0808">Transferase</keyword>
<feature type="domain" description="Ribosomal RNA adenine methylase transferase N-terminal" evidence="8">
    <location>
        <begin position="73"/>
        <end position="210"/>
    </location>
</feature>
<evidence type="ECO:0000256" key="2">
    <source>
        <dbReference type="ARBA" id="ARBA00005369"/>
    </source>
</evidence>
<protein>
    <recommendedName>
        <fullName evidence="7">Protein-L-isoaspartate O-methyltransferase</fullName>
        <ecNumber evidence="7">2.1.1.77</ecNumber>
    </recommendedName>
    <alternativeName>
        <fullName evidence="7">L-isoaspartyl protein carboxyl methyltransferase</fullName>
    </alternativeName>
    <alternativeName>
        <fullName evidence="7">Protein L-isoaspartyl methyltransferase</fullName>
    </alternativeName>
    <alternativeName>
        <fullName evidence="7">Protein-beta-aspartate methyltransferase</fullName>
        <shortName evidence="7">PIMT</shortName>
    </alternativeName>
</protein>
<dbReference type="PANTHER" id="PTHR11579:SF0">
    <property type="entry name" value="PROTEIN-L-ISOASPARTATE(D-ASPARTATE) O-METHYLTRANSFERASE"/>
    <property type="match status" value="1"/>
</dbReference>
<dbReference type="EC" id="2.1.1.77" evidence="7"/>
<evidence type="ECO:0000259" key="8">
    <source>
        <dbReference type="SMART" id="SM00650"/>
    </source>
</evidence>
<evidence type="ECO:0000256" key="1">
    <source>
        <dbReference type="ARBA" id="ARBA00004496"/>
    </source>
</evidence>